<dbReference type="EMBL" id="MU006108">
    <property type="protein sequence ID" value="KAF2835467.1"/>
    <property type="molecule type" value="Genomic_DNA"/>
</dbReference>
<comment type="caution">
    <text evidence="1">The sequence shown here is derived from an EMBL/GenBank/DDBJ whole genome shotgun (WGS) entry which is preliminary data.</text>
</comment>
<evidence type="ECO:0000313" key="1">
    <source>
        <dbReference type="EMBL" id="KAF2835467.1"/>
    </source>
</evidence>
<gene>
    <name evidence="1" type="ORF">M501DRAFT_432751</name>
</gene>
<dbReference type="Proteomes" id="UP000799429">
    <property type="component" value="Unassembled WGS sequence"/>
</dbReference>
<protein>
    <submittedName>
        <fullName evidence="1">Uncharacterized protein</fullName>
    </submittedName>
</protein>
<evidence type="ECO:0000313" key="2">
    <source>
        <dbReference type="Proteomes" id="UP000799429"/>
    </source>
</evidence>
<dbReference type="AlphaFoldDB" id="A0A9P4VN97"/>
<accession>A0A9P4VN97</accession>
<keyword evidence="2" id="KW-1185">Reference proteome</keyword>
<reference evidence="1" key="1">
    <citation type="journal article" date="2020" name="Stud. Mycol.">
        <title>101 Dothideomycetes genomes: a test case for predicting lifestyles and emergence of pathogens.</title>
        <authorList>
            <person name="Haridas S."/>
            <person name="Albert R."/>
            <person name="Binder M."/>
            <person name="Bloem J."/>
            <person name="Labutti K."/>
            <person name="Salamov A."/>
            <person name="Andreopoulos B."/>
            <person name="Baker S."/>
            <person name="Barry K."/>
            <person name="Bills G."/>
            <person name="Bluhm B."/>
            <person name="Cannon C."/>
            <person name="Castanera R."/>
            <person name="Culley D."/>
            <person name="Daum C."/>
            <person name="Ezra D."/>
            <person name="Gonzalez J."/>
            <person name="Henrissat B."/>
            <person name="Kuo A."/>
            <person name="Liang C."/>
            <person name="Lipzen A."/>
            <person name="Lutzoni F."/>
            <person name="Magnuson J."/>
            <person name="Mondo S."/>
            <person name="Nolan M."/>
            <person name="Ohm R."/>
            <person name="Pangilinan J."/>
            <person name="Park H.-J."/>
            <person name="Ramirez L."/>
            <person name="Alfaro M."/>
            <person name="Sun H."/>
            <person name="Tritt A."/>
            <person name="Yoshinaga Y."/>
            <person name="Zwiers L.-H."/>
            <person name="Turgeon B."/>
            <person name="Goodwin S."/>
            <person name="Spatafora J."/>
            <person name="Crous P."/>
            <person name="Grigoriev I."/>
        </authorList>
    </citation>
    <scope>NUCLEOTIDE SEQUENCE</scope>
    <source>
        <strain evidence="1">CBS 101060</strain>
    </source>
</reference>
<sequence length="51" mass="6052">MSKNQLLSTYKELGLLYSLCQWISYFLTHGKMQLIFNCERQEMHSINISIP</sequence>
<proteinExistence type="predicted"/>
<organism evidence="1 2">
    <name type="scientific">Patellaria atrata CBS 101060</name>
    <dbReference type="NCBI Taxonomy" id="1346257"/>
    <lineage>
        <taxon>Eukaryota</taxon>
        <taxon>Fungi</taxon>
        <taxon>Dikarya</taxon>
        <taxon>Ascomycota</taxon>
        <taxon>Pezizomycotina</taxon>
        <taxon>Dothideomycetes</taxon>
        <taxon>Dothideomycetes incertae sedis</taxon>
        <taxon>Patellariales</taxon>
        <taxon>Patellariaceae</taxon>
        <taxon>Patellaria</taxon>
    </lineage>
</organism>
<name>A0A9P4VN97_9PEZI</name>